<protein>
    <submittedName>
        <fullName evidence="1">Uncharacterized protein</fullName>
    </submittedName>
</protein>
<gene>
    <name evidence="1" type="ORF">MENTE1834_LOCUS32525</name>
</gene>
<sequence length="120" mass="13568">MFAIGGLCLLLWLAVVNSSEVQVGSGKYTLKDGKVTLSDEFGIYNWPGLTVVPEHLYPNCSIQIDDNYIYLNYNETSKEVCTVDLLTKKDDIEFTTFLELCNDTKKKTSWIRTSCLLLTV</sequence>
<accession>A0ACB1A1V9</accession>
<keyword evidence="2" id="KW-1185">Reference proteome</keyword>
<reference evidence="1" key="1">
    <citation type="submission" date="2023-11" db="EMBL/GenBank/DDBJ databases">
        <authorList>
            <person name="Poullet M."/>
        </authorList>
    </citation>
    <scope>NUCLEOTIDE SEQUENCE</scope>
    <source>
        <strain evidence="1">E1834</strain>
    </source>
</reference>
<evidence type="ECO:0000313" key="2">
    <source>
        <dbReference type="Proteomes" id="UP001497535"/>
    </source>
</evidence>
<name>A0ACB1A1V9_MELEN</name>
<organism evidence="1 2">
    <name type="scientific">Meloidogyne enterolobii</name>
    <name type="common">Root-knot nematode worm</name>
    <name type="synonym">Meloidogyne mayaguensis</name>
    <dbReference type="NCBI Taxonomy" id="390850"/>
    <lineage>
        <taxon>Eukaryota</taxon>
        <taxon>Metazoa</taxon>
        <taxon>Ecdysozoa</taxon>
        <taxon>Nematoda</taxon>
        <taxon>Chromadorea</taxon>
        <taxon>Rhabditida</taxon>
        <taxon>Tylenchina</taxon>
        <taxon>Tylenchomorpha</taxon>
        <taxon>Tylenchoidea</taxon>
        <taxon>Meloidogynidae</taxon>
        <taxon>Meloidogyninae</taxon>
        <taxon>Meloidogyne</taxon>
    </lineage>
</organism>
<dbReference type="EMBL" id="CAVMJV010000056">
    <property type="protein sequence ID" value="CAK5085091.1"/>
    <property type="molecule type" value="Genomic_DNA"/>
</dbReference>
<proteinExistence type="predicted"/>
<evidence type="ECO:0000313" key="1">
    <source>
        <dbReference type="EMBL" id="CAK5085091.1"/>
    </source>
</evidence>
<dbReference type="Proteomes" id="UP001497535">
    <property type="component" value="Unassembled WGS sequence"/>
</dbReference>
<comment type="caution">
    <text evidence="1">The sequence shown here is derived from an EMBL/GenBank/DDBJ whole genome shotgun (WGS) entry which is preliminary data.</text>
</comment>